<evidence type="ECO:0000256" key="25">
    <source>
        <dbReference type="ARBA" id="ARBA00049552"/>
    </source>
</evidence>
<dbReference type="Gene3D" id="1.20.140.10">
    <property type="entry name" value="Butyryl-CoA Dehydrogenase, subunit A, domain 3"/>
    <property type="match status" value="1"/>
</dbReference>
<keyword evidence="9" id="KW-0276">Fatty acid metabolism</keyword>
<dbReference type="InterPro" id="IPR006091">
    <property type="entry name" value="Acyl-CoA_Oxase/DH_mid-dom"/>
</dbReference>
<evidence type="ECO:0000256" key="7">
    <source>
        <dbReference type="ARBA" id="ARBA00022630"/>
    </source>
</evidence>
<evidence type="ECO:0000256" key="22">
    <source>
        <dbReference type="ARBA" id="ARBA00048592"/>
    </source>
</evidence>
<dbReference type="Gene3D" id="1.10.540.10">
    <property type="entry name" value="Acyl-CoA dehydrogenase/oxidase, N-terminal domain"/>
    <property type="match status" value="1"/>
</dbReference>
<dbReference type="PROSITE" id="PS00073">
    <property type="entry name" value="ACYL_COA_DH_2"/>
    <property type="match status" value="1"/>
</dbReference>
<dbReference type="GO" id="GO:0006631">
    <property type="term" value="P:fatty acid metabolic process"/>
    <property type="evidence" value="ECO:0007669"/>
    <property type="project" value="UniProtKB-KW"/>
</dbReference>
<comment type="catalytic activity">
    <reaction evidence="20">
        <text>2-methylbutanoyl-CoA + oxidized [electron-transfer flavoprotein] + H(+) = (2E)-2-methylbut-2-enoyl-CoA + reduced [electron-transfer flavoprotein]</text>
        <dbReference type="Rhea" id="RHEA:43780"/>
        <dbReference type="Rhea" id="RHEA-COMP:10685"/>
        <dbReference type="Rhea" id="RHEA-COMP:10686"/>
        <dbReference type="ChEBI" id="CHEBI:15378"/>
        <dbReference type="ChEBI" id="CHEBI:57336"/>
        <dbReference type="ChEBI" id="CHEBI:57337"/>
        <dbReference type="ChEBI" id="CHEBI:57692"/>
        <dbReference type="ChEBI" id="CHEBI:58307"/>
        <dbReference type="EC" id="1.3.8.5"/>
    </reaction>
    <physiologicalReaction direction="left-to-right" evidence="20">
        <dbReference type="Rhea" id="RHEA:43781"/>
    </physiologicalReaction>
</comment>
<dbReference type="Pfam" id="PF02771">
    <property type="entry name" value="Acyl-CoA_dh_N"/>
    <property type="match status" value="1"/>
</dbReference>
<dbReference type="InterPro" id="IPR009075">
    <property type="entry name" value="AcylCo_DH/oxidase_C"/>
</dbReference>
<evidence type="ECO:0000259" key="30">
    <source>
        <dbReference type="Pfam" id="PF02770"/>
    </source>
</evidence>
<feature type="compositionally biased region" description="Basic residues" evidence="28">
    <location>
        <begin position="495"/>
        <end position="507"/>
    </location>
</feature>
<proteinExistence type="inferred from homology"/>
<evidence type="ECO:0000256" key="27">
    <source>
        <dbReference type="RuleBase" id="RU362125"/>
    </source>
</evidence>
<dbReference type="AlphaFoldDB" id="A0A7J7TS74"/>
<keyword evidence="8 27" id="KW-0274">FAD</keyword>
<organism evidence="32 33">
    <name type="scientific">Myotis myotis</name>
    <name type="common">Greater mouse-eared bat</name>
    <name type="synonym">Vespertilio myotis</name>
    <dbReference type="NCBI Taxonomy" id="51298"/>
    <lineage>
        <taxon>Eukaryota</taxon>
        <taxon>Metazoa</taxon>
        <taxon>Chordata</taxon>
        <taxon>Craniata</taxon>
        <taxon>Vertebrata</taxon>
        <taxon>Euteleostomi</taxon>
        <taxon>Mammalia</taxon>
        <taxon>Eutheria</taxon>
        <taxon>Laurasiatheria</taxon>
        <taxon>Chiroptera</taxon>
        <taxon>Yangochiroptera</taxon>
        <taxon>Vespertilionidae</taxon>
        <taxon>Myotis</taxon>
    </lineage>
</organism>
<keyword evidence="6" id="KW-0597">Phosphoprotein</keyword>
<evidence type="ECO:0000256" key="12">
    <source>
        <dbReference type="ARBA" id="ARBA00023002"/>
    </source>
</evidence>
<comment type="pathway">
    <text evidence="3">Lipid metabolism; mitochondrial fatty acid beta-oxidation.</text>
</comment>
<accession>A0A7J7TS74</accession>
<dbReference type="PROSITE" id="PS00072">
    <property type="entry name" value="ACYL_COA_DH_1"/>
    <property type="match status" value="1"/>
</dbReference>
<evidence type="ECO:0000256" key="5">
    <source>
        <dbReference type="ARBA" id="ARBA00011881"/>
    </source>
</evidence>
<keyword evidence="13" id="KW-0443">Lipid metabolism</keyword>
<dbReference type="CDD" id="cd01158">
    <property type="entry name" value="SCAD_SBCAD"/>
    <property type="match status" value="1"/>
</dbReference>
<sequence length="524" mass="55883">MEVAAVRLLRGSALLRRNFPTCLPAWKSPPGALRASHSEALLSPAGSGLPGAPLQTLSDEELMIQSAVKKFAREQVAPLVSTMDENAKMEKSVIQGLFQQGFMAVDVDAKYGGTGASFFSLVLVVEELAKVDASVALICDIQNTVVNGLVRKHGTEEQKAAYLSQLATAKVGSFCLSEAGAGSDSFALKTRAEKKGGHYVLNGSKMWISSAREAELFLVMANADPGAGYRGITCFVVDRDTEGFHVGKAENKLGIRASSTCPLTLEDVKVPEANVLGQVGHGYKYAIGSLNEGRIGIAAQMLGLAQGCFDYTVPYIKERMQFGKRLFDFQGLQHQVAQVATQLEAARLLTYNAARLVEAGKPFIKEAAMAKYYASEVAGLTTSRCIDWMGGVGYTRNCPVEKYFRDAKIGKAAPVGSPCCRRHGCTGHSGGVRACAGGCLSSGCASHLFPQELGLQVLLKTSNCLSKCLGRPSSKTTAHTVLSWPVLSGSERRPVTRRLGSRSRAGHTPRSQVGSWVGAHMGDN</sequence>
<keyword evidence="11" id="KW-0007">Acetylation</keyword>
<feature type="region of interest" description="Disordered" evidence="28">
    <location>
        <begin position="492"/>
        <end position="524"/>
    </location>
</feature>
<evidence type="ECO:0000256" key="21">
    <source>
        <dbReference type="ARBA" id="ARBA00048307"/>
    </source>
</evidence>
<comment type="cofactor">
    <cofactor evidence="1 27">
        <name>FAD</name>
        <dbReference type="ChEBI" id="CHEBI:57692"/>
    </cofactor>
</comment>
<keyword evidence="10" id="KW-0809">Transit peptide</keyword>
<dbReference type="EMBL" id="JABWUV010000015">
    <property type="protein sequence ID" value="KAF6303392.1"/>
    <property type="molecule type" value="Genomic_DNA"/>
</dbReference>
<feature type="domain" description="Acyl-CoA oxidase/dehydrogenase middle" evidence="30">
    <location>
        <begin position="173"/>
        <end position="268"/>
    </location>
</feature>
<feature type="domain" description="Acyl-CoA dehydrogenase/oxidase N-terminal" evidence="31">
    <location>
        <begin position="58"/>
        <end position="168"/>
    </location>
</feature>
<dbReference type="FunFam" id="1.20.140.10:FF:000002">
    <property type="entry name" value="Acyl-CoA dehydrogenase short/branched chain"/>
    <property type="match status" value="1"/>
</dbReference>
<dbReference type="FunFam" id="2.40.110.10:FF:000001">
    <property type="entry name" value="Acyl-CoA dehydrogenase, mitochondrial"/>
    <property type="match status" value="1"/>
</dbReference>
<evidence type="ECO:0000256" key="16">
    <source>
        <dbReference type="ARBA" id="ARBA00039036"/>
    </source>
</evidence>
<dbReference type="InterPro" id="IPR009100">
    <property type="entry name" value="AcylCoA_DH/oxidase_NM_dom_sf"/>
</dbReference>
<dbReference type="Gene3D" id="2.40.110.10">
    <property type="entry name" value="Butyryl-CoA Dehydrogenase, subunit A, domain 2"/>
    <property type="match status" value="1"/>
</dbReference>
<evidence type="ECO:0000256" key="11">
    <source>
        <dbReference type="ARBA" id="ARBA00022990"/>
    </source>
</evidence>
<feature type="domain" description="Acyl-CoA dehydrogenase/oxidase C-terminal" evidence="29">
    <location>
        <begin position="280"/>
        <end position="410"/>
    </location>
</feature>
<evidence type="ECO:0000259" key="31">
    <source>
        <dbReference type="Pfam" id="PF02771"/>
    </source>
</evidence>
<evidence type="ECO:0000256" key="15">
    <source>
        <dbReference type="ARBA" id="ARBA00037895"/>
    </source>
</evidence>
<evidence type="ECO:0000256" key="26">
    <source>
        <dbReference type="ARBA" id="ARBA00051903"/>
    </source>
</evidence>
<evidence type="ECO:0000313" key="32">
    <source>
        <dbReference type="EMBL" id="KAF6303392.1"/>
    </source>
</evidence>
<comment type="catalytic activity">
    <reaction evidence="22">
        <text>(2R)-2-methylbutanoyl-CoA + oxidized [electron-transfer flavoprotein] + H(+) = ethylacryloyl-CoA + reduced [electron-transfer flavoprotein]</text>
        <dbReference type="Rhea" id="RHEA:65296"/>
        <dbReference type="Rhea" id="RHEA-COMP:10685"/>
        <dbReference type="Rhea" id="RHEA-COMP:10686"/>
        <dbReference type="ChEBI" id="CHEBI:15378"/>
        <dbReference type="ChEBI" id="CHEBI:57692"/>
        <dbReference type="ChEBI" id="CHEBI:58307"/>
        <dbReference type="ChEBI" id="CHEBI:156439"/>
        <dbReference type="ChEBI" id="CHEBI:156440"/>
    </reaction>
    <physiologicalReaction direction="left-to-right" evidence="22">
        <dbReference type="Rhea" id="RHEA:65297"/>
    </physiologicalReaction>
</comment>
<dbReference type="SUPFAM" id="SSF47203">
    <property type="entry name" value="Acyl-CoA dehydrogenase C-terminal domain-like"/>
    <property type="match status" value="1"/>
</dbReference>
<dbReference type="InterPro" id="IPR006089">
    <property type="entry name" value="Acyl-CoA_DH_CS"/>
</dbReference>
<comment type="catalytic activity">
    <reaction evidence="23">
        <text>butanoyl-CoA + oxidized [electron-transfer flavoprotein] + H(+) = (2E)-butenoyl-CoA + reduced [electron-transfer flavoprotein]</text>
        <dbReference type="Rhea" id="RHEA:24004"/>
        <dbReference type="Rhea" id="RHEA-COMP:10685"/>
        <dbReference type="Rhea" id="RHEA-COMP:10686"/>
        <dbReference type="ChEBI" id="CHEBI:15378"/>
        <dbReference type="ChEBI" id="CHEBI:57332"/>
        <dbReference type="ChEBI" id="CHEBI:57371"/>
        <dbReference type="ChEBI" id="CHEBI:57692"/>
        <dbReference type="ChEBI" id="CHEBI:58307"/>
    </reaction>
    <physiologicalReaction direction="left-to-right" evidence="23">
        <dbReference type="Rhea" id="RHEA:24005"/>
    </physiologicalReaction>
</comment>
<comment type="catalytic activity">
    <reaction evidence="21">
        <text>valproyl-CoA + oxidized [electron-transfer flavoprotein] + H(+) = (2E)-2-propylpent-2-enoyl-CoA + reduced [electron-transfer flavoprotein]</text>
        <dbReference type="Rhea" id="RHEA:65344"/>
        <dbReference type="Rhea" id="RHEA-COMP:10685"/>
        <dbReference type="Rhea" id="RHEA-COMP:10686"/>
        <dbReference type="ChEBI" id="CHEBI:15378"/>
        <dbReference type="ChEBI" id="CHEBI:57692"/>
        <dbReference type="ChEBI" id="CHEBI:58307"/>
        <dbReference type="ChEBI" id="CHEBI:156457"/>
        <dbReference type="ChEBI" id="CHEBI:156458"/>
    </reaction>
    <physiologicalReaction direction="left-to-right" evidence="21">
        <dbReference type="Rhea" id="RHEA:65345"/>
    </physiologicalReaction>
</comment>
<evidence type="ECO:0000256" key="3">
    <source>
        <dbReference type="ARBA" id="ARBA00005198"/>
    </source>
</evidence>
<dbReference type="InterPro" id="IPR036250">
    <property type="entry name" value="AcylCo_DH-like_C"/>
</dbReference>
<keyword evidence="7 27" id="KW-0285">Flavoprotein</keyword>
<dbReference type="PANTHER" id="PTHR43884:SF1">
    <property type="entry name" value="SHORT_BRANCHED CHAIN SPECIFIC ACYL-COA DEHYDROGENASE, MITOCHONDRIAL"/>
    <property type="match status" value="1"/>
</dbReference>
<dbReference type="SUPFAM" id="SSF56645">
    <property type="entry name" value="Acyl-CoA dehydrogenase NM domain-like"/>
    <property type="match status" value="1"/>
</dbReference>
<evidence type="ECO:0000256" key="18">
    <source>
        <dbReference type="ARBA" id="ARBA00041537"/>
    </source>
</evidence>
<evidence type="ECO:0000256" key="20">
    <source>
        <dbReference type="ARBA" id="ARBA00048235"/>
    </source>
</evidence>
<comment type="catalytic activity">
    <reaction evidence="25">
        <text>(2S)-2-methylbutanoyl-CoA + oxidized [electron-transfer flavoprotein] + H(+) = (2E)-2-methylbut-2-enoyl-CoA + reduced [electron-transfer flavoprotein]</text>
        <dbReference type="Rhea" id="RHEA:48256"/>
        <dbReference type="Rhea" id="RHEA-COMP:10685"/>
        <dbReference type="Rhea" id="RHEA-COMP:10686"/>
        <dbReference type="ChEBI" id="CHEBI:15378"/>
        <dbReference type="ChEBI" id="CHEBI:57337"/>
        <dbReference type="ChEBI" id="CHEBI:57692"/>
        <dbReference type="ChEBI" id="CHEBI:58307"/>
        <dbReference type="ChEBI" id="CHEBI:88166"/>
    </reaction>
    <physiologicalReaction direction="left-to-right" evidence="25">
        <dbReference type="Rhea" id="RHEA:48257"/>
    </physiologicalReaction>
</comment>
<dbReference type="EC" id="1.3.8.5" evidence="16"/>
<comment type="catalytic activity">
    <reaction evidence="26">
        <text>2-methylpropanoyl-CoA + oxidized [electron-transfer flavoprotein] + H(+) = 2-methylpropenoyl-CoA + reduced [electron-transfer flavoprotein]</text>
        <dbReference type="Rhea" id="RHEA:44180"/>
        <dbReference type="Rhea" id="RHEA-COMP:10685"/>
        <dbReference type="Rhea" id="RHEA-COMP:10686"/>
        <dbReference type="ChEBI" id="CHEBI:15378"/>
        <dbReference type="ChEBI" id="CHEBI:57338"/>
        <dbReference type="ChEBI" id="CHEBI:57692"/>
        <dbReference type="ChEBI" id="CHEBI:58307"/>
        <dbReference type="ChEBI" id="CHEBI:62500"/>
    </reaction>
    <physiologicalReaction direction="left-to-right" evidence="26">
        <dbReference type="Rhea" id="RHEA:44181"/>
    </physiologicalReaction>
</comment>
<evidence type="ECO:0000256" key="24">
    <source>
        <dbReference type="ARBA" id="ARBA00049192"/>
    </source>
</evidence>
<evidence type="ECO:0000256" key="4">
    <source>
        <dbReference type="ARBA" id="ARBA00009347"/>
    </source>
</evidence>
<comment type="pathway">
    <text evidence="15">Amino-acid degradation; L-isoleucine degradation.</text>
</comment>
<evidence type="ECO:0000256" key="9">
    <source>
        <dbReference type="ARBA" id="ARBA00022832"/>
    </source>
</evidence>
<evidence type="ECO:0000256" key="23">
    <source>
        <dbReference type="ARBA" id="ARBA00049096"/>
    </source>
</evidence>
<dbReference type="Pfam" id="PF02770">
    <property type="entry name" value="Acyl-CoA_dh_M"/>
    <property type="match status" value="1"/>
</dbReference>
<evidence type="ECO:0000256" key="8">
    <source>
        <dbReference type="ARBA" id="ARBA00022827"/>
    </source>
</evidence>
<comment type="subcellular location">
    <subcellularLocation>
        <location evidence="2">Mitochondrion matrix</location>
    </subcellularLocation>
</comment>
<name>A0A7J7TS74_MYOMY</name>
<dbReference type="GO" id="GO:0046395">
    <property type="term" value="P:carboxylic acid catabolic process"/>
    <property type="evidence" value="ECO:0007669"/>
    <property type="project" value="UniProtKB-ARBA"/>
</dbReference>
<dbReference type="Proteomes" id="UP000527355">
    <property type="component" value="Unassembled WGS sequence"/>
</dbReference>
<dbReference type="Pfam" id="PF00441">
    <property type="entry name" value="Acyl-CoA_dh_1"/>
    <property type="match status" value="1"/>
</dbReference>
<keyword evidence="12 27" id="KW-0560">Oxidoreductase</keyword>
<dbReference type="InterPro" id="IPR037069">
    <property type="entry name" value="AcylCoA_DH/ox_N_sf"/>
</dbReference>
<evidence type="ECO:0000313" key="33">
    <source>
        <dbReference type="Proteomes" id="UP000527355"/>
    </source>
</evidence>
<evidence type="ECO:0000259" key="29">
    <source>
        <dbReference type="Pfam" id="PF00441"/>
    </source>
</evidence>
<keyword evidence="14" id="KW-0496">Mitochondrion</keyword>
<dbReference type="GO" id="GO:0050660">
    <property type="term" value="F:flavin adenine dinucleotide binding"/>
    <property type="evidence" value="ECO:0007669"/>
    <property type="project" value="InterPro"/>
</dbReference>
<dbReference type="GO" id="GO:0003853">
    <property type="term" value="F:short-chain 2-methyl fatty acyl-CoA dehydrogenase activity"/>
    <property type="evidence" value="ECO:0007669"/>
    <property type="project" value="UniProtKB-EC"/>
</dbReference>
<evidence type="ECO:0000256" key="2">
    <source>
        <dbReference type="ARBA" id="ARBA00004305"/>
    </source>
</evidence>
<evidence type="ECO:0000256" key="19">
    <source>
        <dbReference type="ARBA" id="ARBA00042821"/>
    </source>
</evidence>
<keyword evidence="33" id="KW-1185">Reference proteome</keyword>
<evidence type="ECO:0000256" key="14">
    <source>
        <dbReference type="ARBA" id="ARBA00023128"/>
    </source>
</evidence>
<gene>
    <name evidence="32" type="ORF">mMyoMyo1_000173</name>
</gene>
<evidence type="ECO:0000256" key="6">
    <source>
        <dbReference type="ARBA" id="ARBA00022553"/>
    </source>
</evidence>
<evidence type="ECO:0000256" key="1">
    <source>
        <dbReference type="ARBA" id="ARBA00001974"/>
    </source>
</evidence>
<evidence type="ECO:0000256" key="10">
    <source>
        <dbReference type="ARBA" id="ARBA00022946"/>
    </source>
</evidence>
<reference evidence="32 33" key="1">
    <citation type="journal article" date="2020" name="Nature">
        <title>Six reference-quality genomes reveal evolution of bat adaptations.</title>
        <authorList>
            <person name="Jebb D."/>
            <person name="Huang Z."/>
            <person name="Pippel M."/>
            <person name="Hughes G.M."/>
            <person name="Lavrichenko K."/>
            <person name="Devanna P."/>
            <person name="Winkler S."/>
            <person name="Jermiin L.S."/>
            <person name="Skirmuntt E.C."/>
            <person name="Katzourakis A."/>
            <person name="Burkitt-Gray L."/>
            <person name="Ray D.A."/>
            <person name="Sullivan K.A.M."/>
            <person name="Roscito J.G."/>
            <person name="Kirilenko B.M."/>
            <person name="Davalos L.M."/>
            <person name="Corthals A.P."/>
            <person name="Power M.L."/>
            <person name="Jones G."/>
            <person name="Ransome R.D."/>
            <person name="Dechmann D.K.N."/>
            <person name="Locatelli A.G."/>
            <person name="Puechmaille S.J."/>
            <person name="Fedrigo O."/>
            <person name="Jarvis E.D."/>
            <person name="Hiller M."/>
            <person name="Vernes S.C."/>
            <person name="Myers E.W."/>
            <person name="Teeling E.C."/>
        </authorList>
    </citation>
    <scope>NUCLEOTIDE SEQUENCE [LARGE SCALE GENOMIC DNA]</scope>
    <source>
        <strain evidence="32">MMyoMyo1</strain>
        <tissue evidence="32">Flight muscle</tissue>
    </source>
</reference>
<dbReference type="InterPro" id="IPR013786">
    <property type="entry name" value="AcylCoA_DH/ox_N"/>
</dbReference>
<evidence type="ECO:0000256" key="28">
    <source>
        <dbReference type="SAM" id="MobiDB-lite"/>
    </source>
</evidence>
<protein>
    <recommendedName>
        <fullName evidence="17">Short/branched chain specific acyl-CoA dehydrogenase, mitochondrial</fullName>
        <ecNumber evidence="16">1.3.8.5</ecNumber>
    </recommendedName>
    <alternativeName>
        <fullName evidence="19">2-methyl branched chain acyl-CoA dehydrogenase</fullName>
    </alternativeName>
    <alternativeName>
        <fullName evidence="18">2-methylbutyryl-coenzyme A dehydrogenase</fullName>
    </alternativeName>
</protein>
<comment type="subunit">
    <text evidence="5">Homotetramer.</text>
</comment>
<comment type="caution">
    <text evidence="32">The sequence shown here is derived from an EMBL/GenBank/DDBJ whole genome shotgun (WGS) entry which is preliminary data.</text>
</comment>
<comment type="similarity">
    <text evidence="4 27">Belongs to the acyl-CoA dehydrogenase family.</text>
</comment>
<dbReference type="FunFam" id="1.10.540.10:FF:000012">
    <property type="entry name" value="Acyl-CoA dehydrogenase short/branched chain"/>
    <property type="match status" value="1"/>
</dbReference>
<evidence type="ECO:0000256" key="17">
    <source>
        <dbReference type="ARBA" id="ARBA00039850"/>
    </source>
</evidence>
<dbReference type="InterPro" id="IPR046373">
    <property type="entry name" value="Acyl-CoA_Oxase/DH_mid-dom_sf"/>
</dbReference>
<dbReference type="GO" id="GO:0005759">
    <property type="term" value="C:mitochondrial matrix"/>
    <property type="evidence" value="ECO:0007669"/>
    <property type="project" value="UniProtKB-SubCell"/>
</dbReference>
<evidence type="ECO:0000256" key="13">
    <source>
        <dbReference type="ARBA" id="ARBA00023098"/>
    </source>
</evidence>
<dbReference type="VEuPathDB" id="HostDB:GeneID_118669618"/>
<comment type="catalytic activity">
    <reaction evidence="24">
        <text>hexanoyl-CoA + oxidized [electron-transfer flavoprotein] + H(+) = (2E)-hexenoyl-CoA + reduced [electron-transfer flavoprotein]</text>
        <dbReference type="Rhea" id="RHEA:43464"/>
        <dbReference type="Rhea" id="RHEA-COMP:10685"/>
        <dbReference type="Rhea" id="RHEA-COMP:10686"/>
        <dbReference type="ChEBI" id="CHEBI:15378"/>
        <dbReference type="ChEBI" id="CHEBI:57692"/>
        <dbReference type="ChEBI" id="CHEBI:58307"/>
        <dbReference type="ChEBI" id="CHEBI:62077"/>
        <dbReference type="ChEBI" id="CHEBI:62620"/>
    </reaction>
    <physiologicalReaction direction="left-to-right" evidence="24">
        <dbReference type="Rhea" id="RHEA:43465"/>
    </physiologicalReaction>
</comment>
<dbReference type="PANTHER" id="PTHR43884">
    <property type="entry name" value="ACYL-COA DEHYDROGENASE"/>
    <property type="match status" value="1"/>
</dbReference>